<dbReference type="Gene3D" id="3.90.1570.10">
    <property type="entry name" value="tt1808, chain A"/>
    <property type="match status" value="1"/>
</dbReference>
<accession>A0A4V0NFF3</accession>
<name>A0A4V0NFF3_SORCE</name>
<dbReference type="Pfam" id="PF05685">
    <property type="entry name" value="Uma2"/>
    <property type="match status" value="1"/>
</dbReference>
<dbReference type="AlphaFoldDB" id="A0A4V0NFF3"/>
<dbReference type="InterPro" id="IPR011335">
    <property type="entry name" value="Restrct_endonuc-II-like"/>
</dbReference>
<feature type="compositionally biased region" description="Pro residues" evidence="1">
    <location>
        <begin position="1"/>
        <end position="11"/>
    </location>
</feature>
<protein>
    <recommendedName>
        <fullName evidence="2">Putative restriction endonuclease domain-containing protein</fullName>
    </recommendedName>
</protein>
<reference evidence="3 4" key="1">
    <citation type="submission" date="2015-09" db="EMBL/GenBank/DDBJ databases">
        <title>Sorangium comparison.</title>
        <authorList>
            <person name="Zaburannyi N."/>
            <person name="Bunk B."/>
            <person name="Overmann J."/>
            <person name="Mueller R."/>
        </authorList>
    </citation>
    <scope>NUCLEOTIDE SEQUENCE [LARGE SCALE GENOMIC DNA]</scope>
    <source>
        <strain evidence="3 4">So ce836</strain>
    </source>
</reference>
<feature type="compositionally biased region" description="Basic and acidic residues" evidence="1">
    <location>
        <begin position="140"/>
        <end position="151"/>
    </location>
</feature>
<dbReference type="Proteomes" id="UP000295497">
    <property type="component" value="Chromosome"/>
</dbReference>
<feature type="region of interest" description="Disordered" evidence="1">
    <location>
        <begin position="1"/>
        <end position="29"/>
    </location>
</feature>
<dbReference type="RefSeq" id="WP_237245126.1">
    <property type="nucleotide sequence ID" value="NZ_CP012672.1"/>
</dbReference>
<dbReference type="CDD" id="cd06260">
    <property type="entry name" value="DUF820-like"/>
    <property type="match status" value="1"/>
</dbReference>
<gene>
    <name evidence="3" type="ORF">SOCE836_015620</name>
</gene>
<dbReference type="InterPro" id="IPR012296">
    <property type="entry name" value="Nuclease_put_TT1808"/>
</dbReference>
<feature type="region of interest" description="Disordered" evidence="1">
    <location>
        <begin position="140"/>
        <end position="163"/>
    </location>
</feature>
<evidence type="ECO:0000313" key="4">
    <source>
        <dbReference type="Proteomes" id="UP000295497"/>
    </source>
</evidence>
<feature type="domain" description="Putative restriction endonuclease" evidence="2">
    <location>
        <begin position="20"/>
        <end position="143"/>
    </location>
</feature>
<dbReference type="EMBL" id="CP012672">
    <property type="protein sequence ID" value="AUX29472.1"/>
    <property type="molecule type" value="Genomic_DNA"/>
</dbReference>
<evidence type="ECO:0000259" key="2">
    <source>
        <dbReference type="Pfam" id="PF05685"/>
    </source>
</evidence>
<evidence type="ECO:0000313" key="3">
    <source>
        <dbReference type="EMBL" id="AUX29472.1"/>
    </source>
</evidence>
<dbReference type="SUPFAM" id="SSF52980">
    <property type="entry name" value="Restriction endonuclease-like"/>
    <property type="match status" value="1"/>
</dbReference>
<organism evidence="3 4">
    <name type="scientific">Sorangium cellulosum</name>
    <name type="common">Polyangium cellulosum</name>
    <dbReference type="NCBI Taxonomy" id="56"/>
    <lineage>
        <taxon>Bacteria</taxon>
        <taxon>Pseudomonadati</taxon>
        <taxon>Myxococcota</taxon>
        <taxon>Polyangia</taxon>
        <taxon>Polyangiales</taxon>
        <taxon>Polyangiaceae</taxon>
        <taxon>Sorangium</taxon>
    </lineage>
</organism>
<proteinExistence type="predicted"/>
<evidence type="ECO:0000256" key="1">
    <source>
        <dbReference type="SAM" id="MobiDB-lite"/>
    </source>
</evidence>
<sequence length="289" mass="31106">MKHPMSAPPRSPVTADQLRPGDPYELSEGRLVECLPTGRRGGRSNLVGGEVLDTDPAVEAAGVDIGISPRPDMLRAPDLVVGNIPDEPGWATAAPPLAVEYADTGEDEAELQRKIEELLAAGTRWVWVVRLHGTRRVEVHEAAPDAPERDATPAAPAPFSARATPPLAPAARAAARVWPQVRQPARVAVAGEALEAPGVLRNAVPVEALYDRSAAHEATLRNLLQRKGYDGLDAVRDEGRRQGLRAAVRDLCELLGIALSPEREASLDAMDEAALGALREHLKRDRRWP</sequence>
<dbReference type="InterPro" id="IPR008538">
    <property type="entry name" value="Uma2"/>
</dbReference>